<evidence type="ECO:0000313" key="2">
    <source>
        <dbReference type="EMBL" id="CAK9051659.1"/>
    </source>
</evidence>
<protein>
    <submittedName>
        <fullName evidence="2">Uncharacterized protein</fullName>
    </submittedName>
</protein>
<name>A0ABP0MJK0_9DINO</name>
<evidence type="ECO:0000256" key="1">
    <source>
        <dbReference type="SAM" id="MobiDB-lite"/>
    </source>
</evidence>
<accession>A0ABP0MJK0</accession>
<evidence type="ECO:0000313" key="3">
    <source>
        <dbReference type="Proteomes" id="UP001642484"/>
    </source>
</evidence>
<sequence>MSHQDPSEALSSQRFAVLAPGVNSASSGSSLPAHRAAPQVGPRSTPPSSESLPLSRRSSRGVQLDPLETTPKVRATSEDFDVAGIRAPSMGSGFRGVRR</sequence>
<reference evidence="2 3" key="1">
    <citation type="submission" date="2024-02" db="EMBL/GenBank/DDBJ databases">
        <authorList>
            <person name="Chen Y."/>
            <person name="Shah S."/>
            <person name="Dougan E. K."/>
            <person name="Thang M."/>
            <person name="Chan C."/>
        </authorList>
    </citation>
    <scope>NUCLEOTIDE SEQUENCE [LARGE SCALE GENOMIC DNA]</scope>
</reference>
<dbReference type="Proteomes" id="UP001642484">
    <property type="component" value="Unassembled WGS sequence"/>
</dbReference>
<dbReference type="EMBL" id="CAXAMN010018002">
    <property type="protein sequence ID" value="CAK9051659.1"/>
    <property type="molecule type" value="Genomic_DNA"/>
</dbReference>
<keyword evidence="3" id="KW-1185">Reference proteome</keyword>
<feature type="compositionally biased region" description="Low complexity" evidence="1">
    <location>
        <begin position="42"/>
        <end position="56"/>
    </location>
</feature>
<gene>
    <name evidence="2" type="ORF">CCMP2556_LOCUS26171</name>
</gene>
<proteinExistence type="predicted"/>
<organism evidence="2 3">
    <name type="scientific">Durusdinium trenchii</name>
    <dbReference type="NCBI Taxonomy" id="1381693"/>
    <lineage>
        <taxon>Eukaryota</taxon>
        <taxon>Sar</taxon>
        <taxon>Alveolata</taxon>
        <taxon>Dinophyceae</taxon>
        <taxon>Suessiales</taxon>
        <taxon>Symbiodiniaceae</taxon>
        <taxon>Durusdinium</taxon>
    </lineage>
</organism>
<feature type="region of interest" description="Disordered" evidence="1">
    <location>
        <begin position="21"/>
        <end position="77"/>
    </location>
</feature>
<comment type="caution">
    <text evidence="2">The sequence shown here is derived from an EMBL/GenBank/DDBJ whole genome shotgun (WGS) entry which is preliminary data.</text>
</comment>